<dbReference type="RefSeq" id="WP_073430128.1">
    <property type="nucleotide sequence ID" value="NZ_CADFGY010000014.1"/>
</dbReference>
<proteinExistence type="predicted"/>
<sequence length="60" mass="6498">MTLEQLRLELQRGTLGGPDIPAITSDALGGQLVRNLREIVTGRSAGPRLQVPHEQMPVLP</sequence>
<dbReference type="STRING" id="169427.SAMN05192548_102010"/>
<accession>A0A1M6RVR5</accession>
<reference evidence="1 2" key="1">
    <citation type="submission" date="2016-11" db="EMBL/GenBank/DDBJ databases">
        <authorList>
            <person name="Jaros S."/>
            <person name="Januszkiewicz K."/>
            <person name="Wedrychowicz H."/>
        </authorList>
    </citation>
    <scope>NUCLEOTIDE SEQUENCE [LARGE SCALE GENOMIC DNA]</scope>
    <source>
        <strain evidence="1 2">LMG 20594</strain>
    </source>
</reference>
<dbReference type="EMBL" id="FRAB01000020">
    <property type="protein sequence ID" value="SHK36397.1"/>
    <property type="molecule type" value="Genomic_DNA"/>
</dbReference>
<protein>
    <submittedName>
        <fullName evidence="1">Uncharacterized protein</fullName>
    </submittedName>
</protein>
<dbReference type="Proteomes" id="UP000184395">
    <property type="component" value="Unassembled WGS sequence"/>
</dbReference>
<name>A0A1M6RVR5_9BURK</name>
<organism evidence="1 2">
    <name type="scientific">Paraburkholderia terricola</name>
    <dbReference type="NCBI Taxonomy" id="169427"/>
    <lineage>
        <taxon>Bacteria</taxon>
        <taxon>Pseudomonadati</taxon>
        <taxon>Pseudomonadota</taxon>
        <taxon>Betaproteobacteria</taxon>
        <taxon>Burkholderiales</taxon>
        <taxon>Burkholderiaceae</taxon>
        <taxon>Paraburkholderia</taxon>
    </lineage>
</organism>
<dbReference type="OrthoDB" id="9120293at2"/>
<dbReference type="AlphaFoldDB" id="A0A1M6RVR5"/>
<gene>
    <name evidence="1" type="ORF">SAMN05192548_102010</name>
</gene>
<evidence type="ECO:0000313" key="2">
    <source>
        <dbReference type="Proteomes" id="UP000184395"/>
    </source>
</evidence>
<evidence type="ECO:0000313" key="1">
    <source>
        <dbReference type="EMBL" id="SHK36397.1"/>
    </source>
</evidence>